<gene>
    <name evidence="1" type="ORF">GAK29_04491</name>
</gene>
<dbReference type="AlphaFoldDB" id="A0A833UIY3"/>
<organism evidence="1 2">
    <name type="scientific">Acinetobacter bereziniae</name>
    <name type="common">Acinetobacter genomosp. 10</name>
    <dbReference type="NCBI Taxonomy" id="106648"/>
    <lineage>
        <taxon>Bacteria</taxon>
        <taxon>Pseudomonadati</taxon>
        <taxon>Pseudomonadota</taxon>
        <taxon>Gammaproteobacteria</taxon>
        <taxon>Moraxellales</taxon>
        <taxon>Moraxellaceae</taxon>
        <taxon>Acinetobacter</taxon>
    </lineage>
</organism>
<proteinExistence type="predicted"/>
<name>A0A833UIY3_ACIBZ</name>
<protein>
    <submittedName>
        <fullName evidence="1">Uncharacterized protein</fullName>
    </submittedName>
</protein>
<reference evidence="2" key="1">
    <citation type="journal article" date="2020" name="MBio">
        <title>Horizontal gene transfer to a defensive symbiont with a reduced genome amongst a multipartite beetle microbiome.</title>
        <authorList>
            <person name="Waterworth S.C."/>
            <person name="Florez L.V."/>
            <person name="Rees E.R."/>
            <person name="Hertweck C."/>
            <person name="Kaltenpoth M."/>
            <person name="Kwan J.C."/>
        </authorList>
    </citation>
    <scope>NUCLEOTIDE SEQUENCE [LARGE SCALE GENOMIC DNA]</scope>
</reference>
<accession>A0A833UIY3</accession>
<evidence type="ECO:0000313" key="2">
    <source>
        <dbReference type="Proteomes" id="UP000490535"/>
    </source>
</evidence>
<evidence type="ECO:0000313" key="1">
    <source>
        <dbReference type="EMBL" id="KAF1016616.1"/>
    </source>
</evidence>
<dbReference type="EMBL" id="WNDP01000206">
    <property type="protein sequence ID" value="KAF1016616.1"/>
    <property type="molecule type" value="Genomic_DNA"/>
</dbReference>
<sequence>MKLQYENVYVCIYFDSDVNKNVKWPNQFLTDSWHFTSKSFGFLGDPLYAIFHAGKHPGGEPATYLDELKDNRSVLDSGMLSKNAWEVEDDNARIILLRQVGYIIECK</sequence>
<comment type="caution">
    <text evidence="1">The sequence shown here is derived from an EMBL/GenBank/DDBJ whole genome shotgun (WGS) entry which is preliminary data.</text>
</comment>
<dbReference type="Proteomes" id="UP000490535">
    <property type="component" value="Unassembled WGS sequence"/>
</dbReference>